<dbReference type="InterPro" id="IPR017945">
    <property type="entry name" value="DHBP_synth_RibB-like_a/b_dom"/>
</dbReference>
<dbReference type="Proteomes" id="UP001218895">
    <property type="component" value="Chromosome"/>
</dbReference>
<evidence type="ECO:0000256" key="6">
    <source>
        <dbReference type="ARBA" id="ARBA00022694"/>
    </source>
</evidence>
<dbReference type="InterPro" id="IPR050156">
    <property type="entry name" value="TC-AMP_synthase_SUA5"/>
</dbReference>
<evidence type="ECO:0000313" key="14">
    <source>
        <dbReference type="Proteomes" id="UP001218895"/>
    </source>
</evidence>
<sequence>MRSKIDEAVSVLHRDGLIVYPTETVYGLGCDAFSECAIERVYEVKKRPLSKPMSVAVSDLEMAMAVTRMSDFEQEFIEKFLPGPVTVIVKANRCLPSVLTGGTGYIGIRIPENDTTLEIIREFDAPISSTSANISGGKSPVEFNEITVVYDLFVDGGKLPGIPSTVVNPVKKEILRAGSNVEEICRFLADE</sequence>
<comment type="subcellular location">
    <subcellularLocation>
        <location evidence="1">Cytoplasm</location>
    </subcellularLocation>
</comment>
<evidence type="ECO:0000313" key="13">
    <source>
        <dbReference type="EMBL" id="WFN35906.1"/>
    </source>
</evidence>
<evidence type="ECO:0000256" key="3">
    <source>
        <dbReference type="ARBA" id="ARBA00012584"/>
    </source>
</evidence>
<dbReference type="KEGG" id="manq:L1994_07000"/>
<protein>
    <recommendedName>
        <fullName evidence="10">L-threonylcarbamoyladenylate synthase</fullName>
        <ecNumber evidence="3">2.7.7.87</ecNumber>
    </recommendedName>
    <alternativeName>
        <fullName evidence="10">L-threonylcarbamoyladenylate synthase</fullName>
    </alternativeName>
</protein>
<evidence type="ECO:0000256" key="10">
    <source>
        <dbReference type="ARBA" id="ARBA00029774"/>
    </source>
</evidence>
<evidence type="ECO:0000256" key="11">
    <source>
        <dbReference type="ARBA" id="ARBA00048366"/>
    </source>
</evidence>
<dbReference type="PANTHER" id="PTHR17490:SF16">
    <property type="entry name" value="THREONYLCARBAMOYL-AMP SYNTHASE"/>
    <property type="match status" value="1"/>
</dbReference>
<feature type="domain" description="YrdC-like" evidence="12">
    <location>
        <begin position="2"/>
        <end position="180"/>
    </location>
</feature>
<dbReference type="EMBL" id="CP091092">
    <property type="protein sequence ID" value="WFN35906.1"/>
    <property type="molecule type" value="Genomic_DNA"/>
</dbReference>
<evidence type="ECO:0000256" key="2">
    <source>
        <dbReference type="ARBA" id="ARBA00007663"/>
    </source>
</evidence>
<evidence type="ECO:0000256" key="7">
    <source>
        <dbReference type="ARBA" id="ARBA00022695"/>
    </source>
</evidence>
<evidence type="ECO:0000256" key="5">
    <source>
        <dbReference type="ARBA" id="ARBA00022679"/>
    </source>
</evidence>
<comment type="similarity">
    <text evidence="2">Belongs to the SUA5 family.</text>
</comment>
<dbReference type="NCBIfam" id="TIGR00057">
    <property type="entry name" value="L-threonylcarbamoyladenylate synthase"/>
    <property type="match status" value="1"/>
</dbReference>
<dbReference type="GO" id="GO:0005524">
    <property type="term" value="F:ATP binding"/>
    <property type="evidence" value="ECO:0007669"/>
    <property type="project" value="UniProtKB-KW"/>
</dbReference>
<gene>
    <name evidence="13" type="ORF">L1994_07000</name>
</gene>
<dbReference type="GO" id="GO:0061710">
    <property type="term" value="F:L-threonylcarbamoyladenylate synthase"/>
    <property type="evidence" value="ECO:0007669"/>
    <property type="project" value="UniProtKB-EC"/>
</dbReference>
<dbReference type="PANTHER" id="PTHR17490">
    <property type="entry name" value="SUA5"/>
    <property type="match status" value="1"/>
</dbReference>
<evidence type="ECO:0000256" key="8">
    <source>
        <dbReference type="ARBA" id="ARBA00022741"/>
    </source>
</evidence>
<dbReference type="RefSeq" id="WP_278098745.1">
    <property type="nucleotide sequence ID" value="NZ_CP091092.1"/>
</dbReference>
<dbReference type="GeneID" id="79950132"/>
<keyword evidence="6" id="KW-0819">tRNA processing</keyword>
<name>A0AAF0JLZ1_9EURY</name>
<dbReference type="PROSITE" id="PS51163">
    <property type="entry name" value="YRDC"/>
    <property type="match status" value="1"/>
</dbReference>
<dbReference type="AlphaFoldDB" id="A0AAF0JLZ1"/>
<dbReference type="GO" id="GO:0003725">
    <property type="term" value="F:double-stranded RNA binding"/>
    <property type="evidence" value="ECO:0007669"/>
    <property type="project" value="InterPro"/>
</dbReference>
<accession>A0AAF0JLZ1</accession>
<proteinExistence type="inferred from homology"/>
<evidence type="ECO:0000259" key="12">
    <source>
        <dbReference type="PROSITE" id="PS51163"/>
    </source>
</evidence>
<reference evidence="13" key="1">
    <citation type="submission" date="2022-01" db="EMBL/GenBank/DDBJ databases">
        <title>Complete genome of Methanomicrobium antiquum DSM 21220.</title>
        <authorList>
            <person name="Chen S.-C."/>
            <person name="You Y.-T."/>
            <person name="Zhou Y.-Z."/>
            <person name="Lai M.-C."/>
        </authorList>
    </citation>
    <scope>NUCLEOTIDE SEQUENCE</scope>
    <source>
        <strain evidence="13">DSM 21220</strain>
    </source>
</reference>
<dbReference type="GO" id="GO:0008033">
    <property type="term" value="P:tRNA processing"/>
    <property type="evidence" value="ECO:0007669"/>
    <property type="project" value="UniProtKB-KW"/>
</dbReference>
<evidence type="ECO:0000256" key="1">
    <source>
        <dbReference type="ARBA" id="ARBA00004496"/>
    </source>
</evidence>
<dbReference type="GO" id="GO:0000049">
    <property type="term" value="F:tRNA binding"/>
    <property type="evidence" value="ECO:0007669"/>
    <property type="project" value="TreeGrafter"/>
</dbReference>
<dbReference type="GO" id="GO:0006450">
    <property type="term" value="P:regulation of translational fidelity"/>
    <property type="evidence" value="ECO:0007669"/>
    <property type="project" value="TreeGrafter"/>
</dbReference>
<keyword evidence="5" id="KW-0808">Transferase</keyword>
<keyword evidence="14" id="KW-1185">Reference proteome</keyword>
<keyword evidence="4" id="KW-0963">Cytoplasm</keyword>
<comment type="catalytic activity">
    <reaction evidence="11">
        <text>L-threonine + hydrogencarbonate + ATP = L-threonylcarbamoyladenylate + diphosphate + H2O</text>
        <dbReference type="Rhea" id="RHEA:36407"/>
        <dbReference type="ChEBI" id="CHEBI:15377"/>
        <dbReference type="ChEBI" id="CHEBI:17544"/>
        <dbReference type="ChEBI" id="CHEBI:30616"/>
        <dbReference type="ChEBI" id="CHEBI:33019"/>
        <dbReference type="ChEBI" id="CHEBI:57926"/>
        <dbReference type="ChEBI" id="CHEBI:73682"/>
        <dbReference type="EC" id="2.7.7.87"/>
    </reaction>
</comment>
<dbReference type="InterPro" id="IPR006070">
    <property type="entry name" value="Sua5-like_dom"/>
</dbReference>
<keyword evidence="9" id="KW-0067">ATP-binding</keyword>
<keyword evidence="7" id="KW-0548">Nucleotidyltransferase</keyword>
<dbReference type="Gene3D" id="3.90.870.10">
    <property type="entry name" value="DHBP synthase"/>
    <property type="match status" value="1"/>
</dbReference>
<dbReference type="SUPFAM" id="SSF55821">
    <property type="entry name" value="YrdC/RibB"/>
    <property type="match status" value="1"/>
</dbReference>
<keyword evidence="8" id="KW-0547">Nucleotide-binding</keyword>
<evidence type="ECO:0000256" key="9">
    <source>
        <dbReference type="ARBA" id="ARBA00022840"/>
    </source>
</evidence>
<organism evidence="13 14">
    <name type="scientific">Methanomicrobium antiquum</name>
    <dbReference type="NCBI Taxonomy" id="487686"/>
    <lineage>
        <taxon>Archaea</taxon>
        <taxon>Methanobacteriati</taxon>
        <taxon>Methanobacteriota</taxon>
        <taxon>Stenosarchaea group</taxon>
        <taxon>Methanomicrobia</taxon>
        <taxon>Methanomicrobiales</taxon>
        <taxon>Methanomicrobiaceae</taxon>
        <taxon>Methanomicrobium</taxon>
    </lineage>
</organism>
<dbReference type="Pfam" id="PF01300">
    <property type="entry name" value="Sua5_yciO_yrdC"/>
    <property type="match status" value="1"/>
</dbReference>
<dbReference type="EC" id="2.7.7.87" evidence="3"/>
<dbReference type="GO" id="GO:0005737">
    <property type="term" value="C:cytoplasm"/>
    <property type="evidence" value="ECO:0007669"/>
    <property type="project" value="UniProtKB-SubCell"/>
</dbReference>
<evidence type="ECO:0000256" key="4">
    <source>
        <dbReference type="ARBA" id="ARBA00022490"/>
    </source>
</evidence>